<evidence type="ECO:0000259" key="7">
    <source>
        <dbReference type="Pfam" id="PF00010"/>
    </source>
</evidence>
<dbReference type="GO" id="GO:0030154">
    <property type="term" value="P:cell differentiation"/>
    <property type="evidence" value="ECO:0007669"/>
    <property type="project" value="TreeGrafter"/>
</dbReference>
<dbReference type="InterPro" id="IPR036638">
    <property type="entry name" value="HLH_DNA-bd_sf"/>
</dbReference>
<dbReference type="AlphaFoldDB" id="A0AAV2RZT0"/>
<dbReference type="GO" id="GO:0046983">
    <property type="term" value="F:protein dimerization activity"/>
    <property type="evidence" value="ECO:0007669"/>
    <property type="project" value="InterPro"/>
</dbReference>
<dbReference type="GO" id="GO:0032922">
    <property type="term" value="P:circadian regulation of gene expression"/>
    <property type="evidence" value="ECO:0007669"/>
    <property type="project" value="TreeGrafter"/>
</dbReference>
<feature type="domain" description="BHLH" evidence="7">
    <location>
        <begin position="86"/>
        <end position="124"/>
    </location>
</feature>
<evidence type="ECO:0000313" key="8">
    <source>
        <dbReference type="EMBL" id="CAL4150196.1"/>
    </source>
</evidence>
<feature type="compositionally biased region" description="Gly residues" evidence="6">
    <location>
        <begin position="72"/>
        <end position="84"/>
    </location>
</feature>
<feature type="compositionally biased region" description="Low complexity" evidence="6">
    <location>
        <begin position="253"/>
        <end position="274"/>
    </location>
</feature>
<dbReference type="GO" id="GO:0005634">
    <property type="term" value="C:nucleus"/>
    <property type="evidence" value="ECO:0007669"/>
    <property type="project" value="UniProtKB-SubCell"/>
</dbReference>
<feature type="compositionally biased region" description="Low complexity" evidence="6">
    <location>
        <begin position="152"/>
        <end position="164"/>
    </location>
</feature>
<evidence type="ECO:0000256" key="1">
    <source>
        <dbReference type="ARBA" id="ARBA00004123"/>
    </source>
</evidence>
<dbReference type="Gene3D" id="4.10.280.10">
    <property type="entry name" value="Helix-loop-helix DNA-binding domain"/>
    <property type="match status" value="1"/>
</dbReference>
<feature type="compositionally biased region" description="Low complexity" evidence="6">
    <location>
        <begin position="51"/>
        <end position="71"/>
    </location>
</feature>
<gene>
    <name evidence="8" type="ORF">MNOR_LOCUS30548</name>
</gene>
<keyword evidence="4" id="KW-0804">Transcription</keyword>
<organism evidence="8 9">
    <name type="scientific">Meganyctiphanes norvegica</name>
    <name type="common">Northern krill</name>
    <name type="synonym">Thysanopoda norvegica</name>
    <dbReference type="NCBI Taxonomy" id="48144"/>
    <lineage>
        <taxon>Eukaryota</taxon>
        <taxon>Metazoa</taxon>
        <taxon>Ecdysozoa</taxon>
        <taxon>Arthropoda</taxon>
        <taxon>Crustacea</taxon>
        <taxon>Multicrustacea</taxon>
        <taxon>Malacostraca</taxon>
        <taxon>Eumalacostraca</taxon>
        <taxon>Eucarida</taxon>
        <taxon>Euphausiacea</taxon>
        <taxon>Euphausiidae</taxon>
        <taxon>Meganyctiphanes</taxon>
    </lineage>
</organism>
<dbReference type="InterPro" id="IPR011598">
    <property type="entry name" value="bHLH_dom"/>
</dbReference>
<dbReference type="PANTHER" id="PTHR11723:SF17">
    <property type="entry name" value="PROTEIN EXTRA-MACROCHAETAE"/>
    <property type="match status" value="1"/>
</dbReference>
<keyword evidence="2" id="KW-0678">Repressor</keyword>
<feature type="compositionally biased region" description="Polar residues" evidence="6">
    <location>
        <begin position="21"/>
        <end position="50"/>
    </location>
</feature>
<dbReference type="PANTHER" id="PTHR11723">
    <property type="entry name" value="DNA-BINDING PROTEIN INHIBITOR"/>
    <property type="match status" value="1"/>
</dbReference>
<evidence type="ECO:0000256" key="2">
    <source>
        <dbReference type="ARBA" id="ARBA00022491"/>
    </source>
</evidence>
<reference evidence="8 9" key="1">
    <citation type="submission" date="2024-05" db="EMBL/GenBank/DDBJ databases">
        <authorList>
            <person name="Wallberg A."/>
        </authorList>
    </citation>
    <scope>NUCLEOTIDE SEQUENCE [LARGE SCALE GENOMIC DNA]</scope>
</reference>
<comment type="subcellular location">
    <subcellularLocation>
        <location evidence="1">Nucleus</location>
    </subcellularLocation>
</comment>
<protein>
    <recommendedName>
        <fullName evidence="7">BHLH domain-containing protein</fullName>
    </recommendedName>
</protein>
<keyword evidence="5" id="KW-0539">Nucleus</keyword>
<feature type="compositionally biased region" description="Polar residues" evidence="6">
    <location>
        <begin position="235"/>
        <end position="247"/>
    </location>
</feature>
<feature type="region of interest" description="Disordered" evidence="6">
    <location>
        <begin position="137"/>
        <end position="274"/>
    </location>
</feature>
<evidence type="ECO:0000313" key="9">
    <source>
        <dbReference type="Proteomes" id="UP001497623"/>
    </source>
</evidence>
<feature type="compositionally biased region" description="Low complexity" evidence="6">
    <location>
        <begin position="189"/>
        <end position="234"/>
    </location>
</feature>
<evidence type="ECO:0000256" key="5">
    <source>
        <dbReference type="ARBA" id="ARBA00023242"/>
    </source>
</evidence>
<feature type="region of interest" description="Disordered" evidence="6">
    <location>
        <begin position="1"/>
        <end position="85"/>
    </location>
</feature>
<dbReference type="GO" id="GO:0005737">
    <property type="term" value="C:cytoplasm"/>
    <property type="evidence" value="ECO:0007669"/>
    <property type="project" value="InterPro"/>
</dbReference>
<accession>A0AAV2RZT0</accession>
<keyword evidence="9" id="KW-1185">Reference proteome</keyword>
<dbReference type="EMBL" id="CAXKWB010037562">
    <property type="protein sequence ID" value="CAL4150196.1"/>
    <property type="molecule type" value="Genomic_DNA"/>
</dbReference>
<dbReference type="Proteomes" id="UP001497623">
    <property type="component" value="Unassembled WGS sequence"/>
</dbReference>
<feature type="region of interest" description="Disordered" evidence="6">
    <location>
        <begin position="307"/>
        <end position="330"/>
    </location>
</feature>
<keyword evidence="3" id="KW-0805">Transcription regulation</keyword>
<evidence type="ECO:0000256" key="4">
    <source>
        <dbReference type="ARBA" id="ARBA00023163"/>
    </source>
</evidence>
<dbReference type="SUPFAM" id="SSF47459">
    <property type="entry name" value="HLH, helix-loop-helix DNA-binding domain"/>
    <property type="match status" value="1"/>
</dbReference>
<dbReference type="GO" id="GO:0000122">
    <property type="term" value="P:negative regulation of transcription by RNA polymerase II"/>
    <property type="evidence" value="ECO:0007669"/>
    <property type="project" value="InterPro"/>
</dbReference>
<evidence type="ECO:0000256" key="6">
    <source>
        <dbReference type="SAM" id="MobiDB-lite"/>
    </source>
</evidence>
<evidence type="ECO:0000256" key="3">
    <source>
        <dbReference type="ARBA" id="ARBA00023015"/>
    </source>
</evidence>
<sequence length="330" mass="34857">MKPPVGGTSKGGALRDRDILRSQNTRTLKPDNPTNSQVNLVQCGASSTPPTGSSLDTSESPSTSEGNSSSPEGGGGGDSGGGKGAEMRMYLEKLREMVPYAPSSGRINKVELIHSAIDYISDLQEALEARARRKLREKGAMQPPRPPLASLPTAAHATTPNTTPLHENGSNRPPTQLEVNTSHPDIIASPFSSASSTTTNSVLVNRTPSSSSTSTNLATNRNTRTPSPFSSSSFMNQILTNRTTRSPMSHPGVNSMLSSSSSSTNTSQVLTNSSTSSINRNISVIQDLDVSNEESFQRTLASVMSLSAPSNNRTRTPISHSESNVNDDST</sequence>
<dbReference type="Pfam" id="PF00010">
    <property type="entry name" value="HLH"/>
    <property type="match status" value="1"/>
</dbReference>
<name>A0AAV2RZT0_MEGNR</name>
<feature type="compositionally biased region" description="Polar residues" evidence="6">
    <location>
        <begin position="168"/>
        <end position="183"/>
    </location>
</feature>
<dbReference type="InterPro" id="IPR026052">
    <property type="entry name" value="DNA-bd_prot-inh"/>
</dbReference>
<proteinExistence type="predicted"/>
<comment type="caution">
    <text evidence="8">The sequence shown here is derived from an EMBL/GenBank/DDBJ whole genome shotgun (WGS) entry which is preliminary data.</text>
</comment>